<gene>
    <name evidence="1" type="ORF">HUE58_05255</name>
</gene>
<sequence>MLDECGEKDGYEFLLAGFDESSKNPLGYRLLGILAKANNKLFAAKDYFNQAIKYSNNSALTGEMKLEPA</sequence>
<protein>
    <recommendedName>
        <fullName evidence="3">Tetratricopeptide repeat protein</fullName>
    </recommendedName>
</protein>
<dbReference type="AlphaFoldDB" id="A0A6N0HQ84"/>
<organism evidence="1 2">
    <name type="scientific">Candidatus Ruthia endofausta</name>
    <dbReference type="NCBI Taxonomy" id="2738852"/>
    <lineage>
        <taxon>Bacteria</taxon>
        <taxon>Pseudomonadati</taxon>
        <taxon>Pseudomonadota</taxon>
        <taxon>Gammaproteobacteria</taxon>
        <taxon>Candidatus Pseudothioglobaceae</taxon>
        <taxon>Candidatus Ruthturnera</taxon>
    </lineage>
</organism>
<accession>A0A6N0HQ84</accession>
<name>A0A6N0HQ84_9GAMM</name>
<evidence type="ECO:0008006" key="3">
    <source>
        <dbReference type="Google" id="ProtNLM"/>
    </source>
</evidence>
<dbReference type="EMBL" id="CP054490">
    <property type="protein sequence ID" value="QKQ24514.1"/>
    <property type="molecule type" value="Genomic_DNA"/>
</dbReference>
<reference evidence="1 2" key="1">
    <citation type="submission" date="2020-05" db="EMBL/GenBank/DDBJ databases">
        <title>Horizontal transmission and recombination maintain forever young bacterial symbiont genomes.</title>
        <authorList>
            <person name="Russell S.L."/>
            <person name="Pepper-Tunick E."/>
            <person name="Svedberg J."/>
            <person name="Byrne A."/>
            <person name="Ruelas Castillo J."/>
            <person name="Vollmers C."/>
            <person name="Beinart R.A."/>
            <person name="Corbett-Detig R."/>
        </authorList>
    </citation>
    <scope>NUCLEOTIDE SEQUENCE [LARGE SCALE GENOMIC DNA]</scope>
    <source>
        <strain evidence="1">JDF_Ridge</strain>
    </source>
</reference>
<keyword evidence="2" id="KW-1185">Reference proteome</keyword>
<dbReference type="Proteomes" id="UP000509429">
    <property type="component" value="Chromosome"/>
</dbReference>
<evidence type="ECO:0000313" key="2">
    <source>
        <dbReference type="Proteomes" id="UP000509429"/>
    </source>
</evidence>
<dbReference type="RefSeq" id="WP_174605951.1">
    <property type="nucleotide sequence ID" value="NZ_CP054490.1"/>
</dbReference>
<dbReference type="KEGG" id="reo:HUE58_05255"/>
<evidence type="ECO:0000313" key="1">
    <source>
        <dbReference type="EMBL" id="QKQ24514.1"/>
    </source>
</evidence>
<proteinExistence type="predicted"/>